<protein>
    <submittedName>
        <fullName evidence="1">Uncharacterized protein</fullName>
    </submittedName>
</protein>
<reference evidence="1 2" key="1">
    <citation type="submission" date="2017-03" db="EMBL/GenBank/DDBJ databases">
        <title>Genome analysis of strain PAMC 26577.</title>
        <authorList>
            <person name="Oh H.-M."/>
            <person name="Yang J.-A."/>
        </authorList>
    </citation>
    <scope>NUCLEOTIDE SEQUENCE [LARGE SCALE GENOMIC DNA]</scope>
    <source>
        <strain evidence="1 2">PAMC 26577</strain>
    </source>
</reference>
<evidence type="ECO:0000313" key="2">
    <source>
        <dbReference type="Proteomes" id="UP000195221"/>
    </source>
</evidence>
<evidence type="ECO:0000313" key="1">
    <source>
        <dbReference type="EMBL" id="OTP68691.1"/>
    </source>
</evidence>
<proteinExistence type="predicted"/>
<dbReference type="EMBL" id="NBTZ01000130">
    <property type="protein sequence ID" value="OTP68691.1"/>
    <property type="molecule type" value="Genomic_DNA"/>
</dbReference>
<dbReference type="Proteomes" id="UP000195221">
    <property type="component" value="Unassembled WGS sequence"/>
</dbReference>
<accession>A0A242MCL2</accession>
<sequence>MRETILERIERTTGVMRPPELKALAEAYEMEAMLRDAGLLGG</sequence>
<comment type="caution">
    <text evidence="1">The sequence shown here is derived from an EMBL/GenBank/DDBJ whole genome shotgun (WGS) entry which is preliminary data.</text>
</comment>
<dbReference type="RefSeq" id="WP_256936054.1">
    <property type="nucleotide sequence ID" value="NZ_NBTZ01000130.1"/>
</dbReference>
<organism evidence="1 2">
    <name type="scientific">Caballeronia sordidicola</name>
    <name type="common">Burkholderia sordidicola</name>
    <dbReference type="NCBI Taxonomy" id="196367"/>
    <lineage>
        <taxon>Bacteria</taxon>
        <taxon>Pseudomonadati</taxon>
        <taxon>Pseudomonadota</taxon>
        <taxon>Betaproteobacteria</taxon>
        <taxon>Burkholderiales</taxon>
        <taxon>Burkholderiaceae</taxon>
        <taxon>Caballeronia</taxon>
    </lineage>
</organism>
<gene>
    <name evidence="1" type="ORF">PAMC26577_32560</name>
</gene>
<dbReference type="AlphaFoldDB" id="A0A242MCL2"/>
<name>A0A242MCL2_CABSO</name>